<evidence type="ECO:0000313" key="3">
    <source>
        <dbReference type="Proteomes" id="UP000010556"/>
    </source>
</evidence>
<feature type="region of interest" description="Disordered" evidence="1">
    <location>
        <begin position="1"/>
        <end position="114"/>
    </location>
</feature>
<evidence type="ECO:0000256" key="1">
    <source>
        <dbReference type="SAM" id="MobiDB-lite"/>
    </source>
</evidence>
<feature type="compositionally biased region" description="Basic residues" evidence="1">
    <location>
        <begin position="90"/>
        <end position="114"/>
    </location>
</feature>
<sequence>MDPDKVVSYIGRDTRRCHPGPRVKPQEPLESQATGKAAPRDPGATLPAAHDPDSDRNRKAGLQARRPPGTQEPIGEVCRQSSNQAMRGRVGGRRSYRSSSGRRLKNPTRARSKD</sequence>
<evidence type="ECO:0000313" key="2">
    <source>
        <dbReference type="EMBL" id="ELK26103.1"/>
    </source>
</evidence>
<proteinExistence type="predicted"/>
<name>L5LL56_MYODS</name>
<reference evidence="3" key="1">
    <citation type="journal article" date="2013" name="Science">
        <title>Comparative analysis of bat genomes provides insight into the evolution of flight and immunity.</title>
        <authorList>
            <person name="Zhang G."/>
            <person name="Cowled C."/>
            <person name="Shi Z."/>
            <person name="Huang Z."/>
            <person name="Bishop-Lilly K.A."/>
            <person name="Fang X."/>
            <person name="Wynne J.W."/>
            <person name="Xiong Z."/>
            <person name="Baker M.L."/>
            <person name="Zhao W."/>
            <person name="Tachedjian M."/>
            <person name="Zhu Y."/>
            <person name="Zhou P."/>
            <person name="Jiang X."/>
            <person name="Ng J."/>
            <person name="Yang L."/>
            <person name="Wu L."/>
            <person name="Xiao J."/>
            <person name="Feng Y."/>
            <person name="Chen Y."/>
            <person name="Sun X."/>
            <person name="Zhang Y."/>
            <person name="Marsh G.A."/>
            <person name="Crameri G."/>
            <person name="Broder C.C."/>
            <person name="Frey K.G."/>
            <person name="Wang L.F."/>
            <person name="Wang J."/>
        </authorList>
    </citation>
    <scope>NUCLEOTIDE SEQUENCE [LARGE SCALE GENOMIC DNA]</scope>
</reference>
<organism evidence="2 3">
    <name type="scientific">Myotis davidii</name>
    <name type="common">David's myotis</name>
    <dbReference type="NCBI Taxonomy" id="225400"/>
    <lineage>
        <taxon>Eukaryota</taxon>
        <taxon>Metazoa</taxon>
        <taxon>Chordata</taxon>
        <taxon>Craniata</taxon>
        <taxon>Vertebrata</taxon>
        <taxon>Euteleostomi</taxon>
        <taxon>Mammalia</taxon>
        <taxon>Eutheria</taxon>
        <taxon>Laurasiatheria</taxon>
        <taxon>Chiroptera</taxon>
        <taxon>Yangochiroptera</taxon>
        <taxon>Vespertilionidae</taxon>
        <taxon>Myotis</taxon>
    </lineage>
</organism>
<accession>L5LL56</accession>
<dbReference type="Proteomes" id="UP000010556">
    <property type="component" value="Unassembled WGS sequence"/>
</dbReference>
<keyword evidence="3" id="KW-1185">Reference proteome</keyword>
<gene>
    <name evidence="2" type="ORF">MDA_GLEAN10006831</name>
</gene>
<dbReference type="AlphaFoldDB" id="L5LL56"/>
<protein>
    <submittedName>
        <fullName evidence="2">Uncharacterized protein</fullName>
    </submittedName>
</protein>
<dbReference type="EMBL" id="KB111258">
    <property type="protein sequence ID" value="ELK26103.1"/>
    <property type="molecule type" value="Genomic_DNA"/>
</dbReference>